<reference evidence="3 4" key="1">
    <citation type="submission" date="2019-04" db="EMBL/GenBank/DDBJ databases">
        <authorList>
            <person name="Li J."/>
        </authorList>
    </citation>
    <scope>NUCLEOTIDE SEQUENCE [LARGE SCALE GENOMIC DNA]</scope>
    <source>
        <strain evidence="3 4">CCTCC AB2016182</strain>
    </source>
</reference>
<dbReference type="OrthoDB" id="7777224at2"/>
<feature type="compositionally biased region" description="Low complexity" evidence="1">
    <location>
        <begin position="185"/>
        <end position="207"/>
    </location>
</feature>
<comment type="caution">
    <text evidence="3">The sequence shown here is derived from an EMBL/GenBank/DDBJ whole genome shotgun (WGS) entry which is preliminary data.</text>
</comment>
<feature type="region of interest" description="Disordered" evidence="1">
    <location>
        <begin position="30"/>
        <end position="113"/>
    </location>
</feature>
<keyword evidence="4" id="KW-1185">Reference proteome</keyword>
<feature type="region of interest" description="Disordered" evidence="1">
    <location>
        <begin position="157"/>
        <end position="207"/>
    </location>
</feature>
<accession>A0A4V5MTN9</accession>
<gene>
    <name evidence="3" type="ORF">FA740_08705</name>
</gene>
<feature type="compositionally biased region" description="Low complexity" evidence="1">
    <location>
        <begin position="167"/>
        <end position="178"/>
    </location>
</feature>
<organism evidence="3 4">
    <name type="scientific">Paracoccus hibiscisoli</name>
    <dbReference type="NCBI Taxonomy" id="2023261"/>
    <lineage>
        <taxon>Bacteria</taxon>
        <taxon>Pseudomonadati</taxon>
        <taxon>Pseudomonadota</taxon>
        <taxon>Alphaproteobacteria</taxon>
        <taxon>Rhodobacterales</taxon>
        <taxon>Paracoccaceae</taxon>
        <taxon>Paracoccus</taxon>
    </lineage>
</organism>
<proteinExistence type="predicted"/>
<sequence>MTNALTQTSRAAIVAAALAVPAMTLPALAQTPPPAGDATGAGTTAPETAAPETPGMDGAAPGTDAMPDAGQTGTGMDQTDMETTGTEGDSPAIDTPMGSGENTGSAAQSGSSADMDQLTYQRVVADLQSGRDFSDQLTGVGEDTTITVTPLSALEQQGGGALSTADTGTPPLTGGQTTNEIAGDGAPQTQGSGASAGAAPDAPAGMADGMATGGGTDTAGMSMGTPGDIDMALEQAGDSLTTMRTALSDHPQVTQALEDAGHDAQDVVALHRDGDELTVIVDDRDS</sequence>
<dbReference type="Proteomes" id="UP000306223">
    <property type="component" value="Unassembled WGS sequence"/>
</dbReference>
<evidence type="ECO:0000256" key="1">
    <source>
        <dbReference type="SAM" id="MobiDB-lite"/>
    </source>
</evidence>
<feature type="chain" id="PRO_5020442239" evidence="2">
    <location>
        <begin position="30"/>
        <end position="286"/>
    </location>
</feature>
<keyword evidence="2" id="KW-0732">Signal</keyword>
<feature type="signal peptide" evidence="2">
    <location>
        <begin position="1"/>
        <end position="29"/>
    </location>
</feature>
<dbReference type="AlphaFoldDB" id="A0A4V5MTN9"/>
<feature type="compositionally biased region" description="Polar residues" evidence="1">
    <location>
        <begin position="74"/>
        <end position="87"/>
    </location>
</feature>
<evidence type="ECO:0000256" key="2">
    <source>
        <dbReference type="SAM" id="SignalP"/>
    </source>
</evidence>
<name>A0A4V5MTN9_9RHOB</name>
<dbReference type="EMBL" id="SUNH01000011">
    <property type="protein sequence ID" value="TJZ84538.1"/>
    <property type="molecule type" value="Genomic_DNA"/>
</dbReference>
<evidence type="ECO:0000313" key="3">
    <source>
        <dbReference type="EMBL" id="TJZ84538.1"/>
    </source>
</evidence>
<protein>
    <submittedName>
        <fullName evidence="3">Uncharacterized protein</fullName>
    </submittedName>
</protein>
<evidence type="ECO:0000313" key="4">
    <source>
        <dbReference type="Proteomes" id="UP000306223"/>
    </source>
</evidence>
<dbReference type="RefSeq" id="WP_136856386.1">
    <property type="nucleotide sequence ID" value="NZ_SUNH01000011.1"/>
</dbReference>
<feature type="compositionally biased region" description="Polar residues" evidence="1">
    <location>
        <begin position="100"/>
        <end position="113"/>
    </location>
</feature>
<feature type="compositionally biased region" description="Low complexity" evidence="1">
    <location>
        <begin position="30"/>
        <end position="55"/>
    </location>
</feature>